<reference evidence="3" key="1">
    <citation type="submission" date="2022-10" db="EMBL/GenBank/DDBJ databases">
        <title>Genome assembly of Pristionchus species.</title>
        <authorList>
            <person name="Yoshida K."/>
            <person name="Sommer R.J."/>
        </authorList>
    </citation>
    <scope>NUCLEOTIDE SEQUENCE [LARGE SCALE GENOMIC DNA]</scope>
    <source>
        <strain evidence="3">RS5460</strain>
    </source>
</reference>
<sequence length="145" mass="15653">MWIPPSPFPSSPFCSSRPSCSSEEKFVPTPSPRTSLSLSSRPGASPKARLRHRISPPVVLAKALSYLSREEATPGEVRLGFYIICSLGALLRSSEARNLKWEELEEVTKESVILTLSIGFAKNDQEGLGASTSFRLAASSASLSL</sequence>
<feature type="non-terminal residue" evidence="2">
    <location>
        <position position="145"/>
    </location>
</feature>
<protein>
    <recommendedName>
        <fullName evidence="4">Tyr recombinase domain-containing protein</fullName>
    </recommendedName>
</protein>
<feature type="compositionally biased region" description="Pro residues" evidence="1">
    <location>
        <begin position="1"/>
        <end position="10"/>
    </location>
</feature>
<evidence type="ECO:0000313" key="2">
    <source>
        <dbReference type="EMBL" id="GMR31027.1"/>
    </source>
</evidence>
<feature type="compositionally biased region" description="Low complexity" evidence="1">
    <location>
        <begin position="32"/>
        <end position="42"/>
    </location>
</feature>
<evidence type="ECO:0000256" key="1">
    <source>
        <dbReference type="SAM" id="MobiDB-lite"/>
    </source>
</evidence>
<keyword evidence="3" id="KW-1185">Reference proteome</keyword>
<dbReference type="Proteomes" id="UP001328107">
    <property type="component" value="Unassembled WGS sequence"/>
</dbReference>
<proteinExistence type="predicted"/>
<evidence type="ECO:0000313" key="3">
    <source>
        <dbReference type="Proteomes" id="UP001328107"/>
    </source>
</evidence>
<dbReference type="AlphaFoldDB" id="A0AAN4YY08"/>
<name>A0AAN4YY08_9BILA</name>
<organism evidence="2 3">
    <name type="scientific">Pristionchus mayeri</name>
    <dbReference type="NCBI Taxonomy" id="1317129"/>
    <lineage>
        <taxon>Eukaryota</taxon>
        <taxon>Metazoa</taxon>
        <taxon>Ecdysozoa</taxon>
        <taxon>Nematoda</taxon>
        <taxon>Chromadorea</taxon>
        <taxon>Rhabditida</taxon>
        <taxon>Rhabditina</taxon>
        <taxon>Diplogasteromorpha</taxon>
        <taxon>Diplogasteroidea</taxon>
        <taxon>Neodiplogasteridae</taxon>
        <taxon>Pristionchus</taxon>
    </lineage>
</organism>
<feature type="region of interest" description="Disordered" evidence="1">
    <location>
        <begin position="1"/>
        <end position="49"/>
    </location>
</feature>
<gene>
    <name evidence="2" type="ORF">PMAYCL1PPCAC_01222</name>
</gene>
<feature type="compositionally biased region" description="Low complexity" evidence="1">
    <location>
        <begin position="11"/>
        <end position="21"/>
    </location>
</feature>
<comment type="caution">
    <text evidence="2">The sequence shown here is derived from an EMBL/GenBank/DDBJ whole genome shotgun (WGS) entry which is preliminary data.</text>
</comment>
<evidence type="ECO:0008006" key="4">
    <source>
        <dbReference type="Google" id="ProtNLM"/>
    </source>
</evidence>
<dbReference type="EMBL" id="BTRK01000001">
    <property type="protein sequence ID" value="GMR31027.1"/>
    <property type="molecule type" value="Genomic_DNA"/>
</dbReference>
<accession>A0AAN4YY08</accession>